<name>A0AA40EKY4_9PEZI</name>
<evidence type="ECO:0000256" key="5">
    <source>
        <dbReference type="ARBA" id="ARBA00022989"/>
    </source>
</evidence>
<dbReference type="PANTHER" id="PTHR23506">
    <property type="entry name" value="GH10249P"/>
    <property type="match status" value="1"/>
</dbReference>
<gene>
    <name evidence="10" type="ORF">B0T18DRAFT_226513</name>
</gene>
<dbReference type="AlphaFoldDB" id="A0AA40EKY4"/>
<dbReference type="PRINTS" id="PR01035">
    <property type="entry name" value="TCRTETA"/>
</dbReference>
<dbReference type="Gene3D" id="1.20.1250.20">
    <property type="entry name" value="MFS general substrate transporter like domains"/>
    <property type="match status" value="2"/>
</dbReference>
<dbReference type="CDD" id="cd17325">
    <property type="entry name" value="MFS_MdtG_SLC18_like"/>
    <property type="match status" value="1"/>
</dbReference>
<feature type="transmembrane region" description="Helical" evidence="8">
    <location>
        <begin position="83"/>
        <end position="103"/>
    </location>
</feature>
<comment type="subcellular location">
    <subcellularLocation>
        <location evidence="1">Membrane</location>
        <topology evidence="1">Multi-pass membrane protein</topology>
    </subcellularLocation>
</comment>
<feature type="transmembrane region" description="Helical" evidence="8">
    <location>
        <begin position="327"/>
        <end position="347"/>
    </location>
</feature>
<feature type="domain" description="Major facilitator superfamily (MFS) profile" evidence="9">
    <location>
        <begin position="42"/>
        <end position="485"/>
    </location>
</feature>
<dbReference type="InterPro" id="IPR020846">
    <property type="entry name" value="MFS_dom"/>
</dbReference>
<feature type="transmembrane region" description="Helical" evidence="8">
    <location>
        <begin position="142"/>
        <end position="160"/>
    </location>
</feature>
<dbReference type="SUPFAM" id="SSF103473">
    <property type="entry name" value="MFS general substrate transporter"/>
    <property type="match status" value="1"/>
</dbReference>
<dbReference type="InterPro" id="IPR050930">
    <property type="entry name" value="MFS_Vesicular_Transporter"/>
</dbReference>
<evidence type="ECO:0000256" key="8">
    <source>
        <dbReference type="SAM" id="Phobius"/>
    </source>
</evidence>
<evidence type="ECO:0000313" key="11">
    <source>
        <dbReference type="Proteomes" id="UP001172155"/>
    </source>
</evidence>
<feature type="transmembrane region" description="Helical" evidence="8">
    <location>
        <begin position="432"/>
        <end position="453"/>
    </location>
</feature>
<feature type="transmembrane region" description="Helical" evidence="8">
    <location>
        <begin position="354"/>
        <end position="374"/>
    </location>
</feature>
<evidence type="ECO:0000256" key="1">
    <source>
        <dbReference type="ARBA" id="ARBA00004141"/>
    </source>
</evidence>
<dbReference type="GO" id="GO:0016020">
    <property type="term" value="C:membrane"/>
    <property type="evidence" value="ECO:0007669"/>
    <property type="project" value="UniProtKB-SubCell"/>
</dbReference>
<evidence type="ECO:0000259" key="9">
    <source>
        <dbReference type="PROSITE" id="PS50850"/>
    </source>
</evidence>
<feature type="transmembrane region" description="Helical" evidence="8">
    <location>
        <begin position="40"/>
        <end position="63"/>
    </location>
</feature>
<sequence length="512" mass="54471">MALRAITAVRDFVVGPTRRSATSWHQPPPPPYLAFRSSTAFITFAVCLAIFTDVFFGLIVPVIPFSLTAQVGIPDDEIQQWTAVLLACYNATLFVGSPFAGWYADHTSSRRWPFLLGLLALAGSTLLLCLGTAIWVLVLGRLLQGLSAAVVWSVGLALLVDTMGKDVGQAMGYVNIAIAIGLLISPVIGGAVYAGAGYYAVYYVAFALICCDIALRLVLIEKKVAQQWLETPCATAIAGTGAEDTDGHPGPVPVRAEGTPDRTSADGPPSPGPTERRHRPHWDLIKSKRILAVLVGVVIEGVLVYSCDTVLPIFVKDTFHWNSTAAGLIFICLMVPAFASPLVGILADRYGAKWLTFSGFALSIPLLVCLRFVTDNTIQHKVLLCALLTLLGVTVTTLANTPLLAAMTYAIDEKEVKHPGRWGEKGVYGIAYGLWTMAFALGGTIGSIMSGYINDGPGWGTLMWTLALWSAAGSVVAFGLGSKPRARDKEQPSPADLEPLPATSASPQSAAL</sequence>
<dbReference type="InterPro" id="IPR001958">
    <property type="entry name" value="Tet-R_TetA/multi-R_MdtG-like"/>
</dbReference>
<evidence type="ECO:0000256" key="3">
    <source>
        <dbReference type="ARBA" id="ARBA00022448"/>
    </source>
</evidence>
<keyword evidence="5 8" id="KW-1133">Transmembrane helix</keyword>
<feature type="transmembrane region" description="Helical" evidence="8">
    <location>
        <begin position="115"/>
        <end position="136"/>
    </location>
</feature>
<organism evidence="10 11">
    <name type="scientific">Schizothecium vesticola</name>
    <dbReference type="NCBI Taxonomy" id="314040"/>
    <lineage>
        <taxon>Eukaryota</taxon>
        <taxon>Fungi</taxon>
        <taxon>Dikarya</taxon>
        <taxon>Ascomycota</taxon>
        <taxon>Pezizomycotina</taxon>
        <taxon>Sordariomycetes</taxon>
        <taxon>Sordariomycetidae</taxon>
        <taxon>Sordariales</taxon>
        <taxon>Schizotheciaceae</taxon>
        <taxon>Schizothecium</taxon>
    </lineage>
</organism>
<keyword evidence="3" id="KW-0813">Transport</keyword>
<evidence type="ECO:0000256" key="2">
    <source>
        <dbReference type="ARBA" id="ARBA00006829"/>
    </source>
</evidence>
<keyword evidence="4 8" id="KW-0812">Transmembrane</keyword>
<accession>A0AA40EKY4</accession>
<protein>
    <submittedName>
        <fullName evidence="10">Major facilitator superfamily domain-containing protein</fullName>
    </submittedName>
</protein>
<feature type="transmembrane region" description="Helical" evidence="8">
    <location>
        <begin position="200"/>
        <end position="219"/>
    </location>
</feature>
<comment type="caution">
    <text evidence="10">The sequence shown here is derived from an EMBL/GenBank/DDBJ whole genome shotgun (WGS) entry which is preliminary data.</text>
</comment>
<comment type="similarity">
    <text evidence="2">Belongs to the major facilitator superfamily. Vesicular transporter family.</text>
</comment>
<proteinExistence type="inferred from homology"/>
<dbReference type="InterPro" id="IPR036259">
    <property type="entry name" value="MFS_trans_sf"/>
</dbReference>
<dbReference type="EMBL" id="JAUKUD010000006">
    <property type="protein sequence ID" value="KAK0741199.1"/>
    <property type="molecule type" value="Genomic_DNA"/>
</dbReference>
<dbReference type="GO" id="GO:0022857">
    <property type="term" value="F:transmembrane transporter activity"/>
    <property type="evidence" value="ECO:0007669"/>
    <property type="project" value="InterPro"/>
</dbReference>
<evidence type="ECO:0000256" key="7">
    <source>
        <dbReference type="SAM" id="MobiDB-lite"/>
    </source>
</evidence>
<reference evidence="10" key="1">
    <citation type="submission" date="2023-06" db="EMBL/GenBank/DDBJ databases">
        <title>Genome-scale phylogeny and comparative genomics of the fungal order Sordariales.</title>
        <authorList>
            <consortium name="Lawrence Berkeley National Laboratory"/>
            <person name="Hensen N."/>
            <person name="Bonometti L."/>
            <person name="Westerberg I."/>
            <person name="Brannstrom I.O."/>
            <person name="Guillou S."/>
            <person name="Cros-Aarteil S."/>
            <person name="Calhoun S."/>
            <person name="Haridas S."/>
            <person name="Kuo A."/>
            <person name="Mondo S."/>
            <person name="Pangilinan J."/>
            <person name="Riley R."/>
            <person name="LaButti K."/>
            <person name="Andreopoulos B."/>
            <person name="Lipzen A."/>
            <person name="Chen C."/>
            <person name="Yanf M."/>
            <person name="Daum C."/>
            <person name="Ng V."/>
            <person name="Clum A."/>
            <person name="Steindorff A."/>
            <person name="Ohm R."/>
            <person name="Martin F."/>
            <person name="Silar P."/>
            <person name="Natvig D."/>
            <person name="Lalanne C."/>
            <person name="Gautier V."/>
            <person name="Ament-velasquez S.L."/>
            <person name="Kruys A."/>
            <person name="Hutchinson M.I."/>
            <person name="Powell A.J."/>
            <person name="Barry K."/>
            <person name="Miller A.N."/>
            <person name="Grigoriev I.V."/>
            <person name="Debuchy R."/>
            <person name="Gladieux P."/>
            <person name="Thoren M.H."/>
            <person name="Johannesson H."/>
        </authorList>
    </citation>
    <scope>NUCLEOTIDE SEQUENCE</scope>
    <source>
        <strain evidence="10">SMH3187-1</strain>
    </source>
</reference>
<feature type="transmembrane region" description="Helical" evidence="8">
    <location>
        <begin position="290"/>
        <end position="315"/>
    </location>
</feature>
<keyword evidence="11" id="KW-1185">Reference proteome</keyword>
<evidence type="ECO:0000313" key="10">
    <source>
        <dbReference type="EMBL" id="KAK0741199.1"/>
    </source>
</evidence>
<dbReference type="Proteomes" id="UP001172155">
    <property type="component" value="Unassembled WGS sequence"/>
</dbReference>
<feature type="compositionally biased region" description="Polar residues" evidence="7">
    <location>
        <begin position="503"/>
        <end position="512"/>
    </location>
</feature>
<evidence type="ECO:0000256" key="4">
    <source>
        <dbReference type="ARBA" id="ARBA00022692"/>
    </source>
</evidence>
<evidence type="ECO:0000256" key="6">
    <source>
        <dbReference type="ARBA" id="ARBA00023136"/>
    </source>
</evidence>
<dbReference type="PANTHER" id="PTHR23506:SF23">
    <property type="entry name" value="GH10249P"/>
    <property type="match status" value="1"/>
</dbReference>
<feature type="transmembrane region" description="Helical" evidence="8">
    <location>
        <begin position="172"/>
        <end position="194"/>
    </location>
</feature>
<feature type="transmembrane region" description="Helical" evidence="8">
    <location>
        <begin position="386"/>
        <end position="411"/>
    </location>
</feature>
<feature type="transmembrane region" description="Helical" evidence="8">
    <location>
        <begin position="459"/>
        <end position="480"/>
    </location>
</feature>
<dbReference type="Pfam" id="PF07690">
    <property type="entry name" value="MFS_1"/>
    <property type="match status" value="1"/>
</dbReference>
<feature type="region of interest" description="Disordered" evidence="7">
    <location>
        <begin position="240"/>
        <end position="278"/>
    </location>
</feature>
<dbReference type="PROSITE" id="PS50850">
    <property type="entry name" value="MFS"/>
    <property type="match status" value="1"/>
</dbReference>
<feature type="region of interest" description="Disordered" evidence="7">
    <location>
        <begin position="483"/>
        <end position="512"/>
    </location>
</feature>
<keyword evidence="6 8" id="KW-0472">Membrane</keyword>
<dbReference type="InterPro" id="IPR011701">
    <property type="entry name" value="MFS"/>
</dbReference>